<protein>
    <submittedName>
        <fullName evidence="3">Membrane protease YdiL (CAAX protease family)</fullName>
    </submittedName>
</protein>
<dbReference type="AlphaFoldDB" id="A0A7X0KT52"/>
<proteinExistence type="predicted"/>
<dbReference type="PANTHER" id="PTHR35797">
    <property type="entry name" value="PROTEASE-RELATED"/>
    <property type="match status" value="1"/>
</dbReference>
<sequence length="287" mass="31156">MTASAPRPVPVRHVVWFFVLAFVISWLAWLPTVLDSTGMLDLPDPVGILGIVGPFGPFIAALVMVRRSRGRGAIMALLKRGWSLDFDKRWLVPTILLAPAMAAVTVGVMALTGQQVAWEYGLSAVAIVPMALFILVMNAAPEEYGWRGYALEPMMSRLGALGASLVLGAVWGLWHLPLHFIAGTVQENIPIYQFILQQMVLAVFYTWLFANTRGAVSIAILFHTIANVVGAAVPTWTTEQGRWTGFLVQLAFAVVIVLVWGPRRLSRRRETGGEAASAEPSAPSPAA</sequence>
<feature type="transmembrane region" description="Helical" evidence="1">
    <location>
        <begin position="14"/>
        <end position="34"/>
    </location>
</feature>
<dbReference type="InterPro" id="IPR003675">
    <property type="entry name" value="Rce1/LyrA-like_dom"/>
</dbReference>
<dbReference type="Pfam" id="PF02517">
    <property type="entry name" value="Rce1-like"/>
    <property type="match status" value="1"/>
</dbReference>
<feature type="domain" description="CAAX prenyl protease 2/Lysostaphin resistance protein A-like" evidence="2">
    <location>
        <begin position="127"/>
        <end position="229"/>
    </location>
</feature>
<evidence type="ECO:0000259" key="2">
    <source>
        <dbReference type="Pfam" id="PF02517"/>
    </source>
</evidence>
<feature type="transmembrane region" description="Helical" evidence="1">
    <location>
        <begin position="46"/>
        <end position="65"/>
    </location>
</feature>
<keyword evidence="3" id="KW-0378">Hydrolase</keyword>
<gene>
    <name evidence="3" type="ORF">HD594_000030</name>
</gene>
<dbReference type="GO" id="GO:0006508">
    <property type="term" value="P:proteolysis"/>
    <property type="evidence" value="ECO:0007669"/>
    <property type="project" value="UniProtKB-KW"/>
</dbReference>
<feature type="transmembrane region" description="Helical" evidence="1">
    <location>
        <begin position="243"/>
        <end position="261"/>
    </location>
</feature>
<evidence type="ECO:0000313" key="3">
    <source>
        <dbReference type="EMBL" id="MBB6389717.1"/>
    </source>
</evidence>
<keyword evidence="1" id="KW-0472">Membrane</keyword>
<keyword evidence="1" id="KW-0812">Transmembrane</keyword>
<feature type="transmembrane region" description="Helical" evidence="1">
    <location>
        <begin position="189"/>
        <end position="208"/>
    </location>
</feature>
<dbReference type="GO" id="GO:0080120">
    <property type="term" value="P:CAAX-box protein maturation"/>
    <property type="evidence" value="ECO:0007669"/>
    <property type="project" value="UniProtKB-ARBA"/>
</dbReference>
<name>A0A7X0KT52_9MICO</name>
<dbReference type="Proteomes" id="UP000537775">
    <property type="component" value="Unassembled WGS sequence"/>
</dbReference>
<dbReference type="PANTHER" id="PTHR35797:SF1">
    <property type="entry name" value="PROTEASE"/>
    <property type="match status" value="1"/>
</dbReference>
<dbReference type="InterPro" id="IPR042150">
    <property type="entry name" value="MmRce1-like"/>
</dbReference>
<accession>A0A7X0KT52</accession>
<dbReference type="RefSeq" id="WP_184749015.1">
    <property type="nucleotide sequence ID" value="NZ_BAAAJR010000012.1"/>
</dbReference>
<dbReference type="GO" id="GO:0004175">
    <property type="term" value="F:endopeptidase activity"/>
    <property type="evidence" value="ECO:0007669"/>
    <property type="project" value="UniProtKB-ARBA"/>
</dbReference>
<comment type="caution">
    <text evidence="3">The sequence shown here is derived from an EMBL/GenBank/DDBJ whole genome shotgun (WGS) entry which is preliminary data.</text>
</comment>
<keyword evidence="1" id="KW-1133">Transmembrane helix</keyword>
<keyword evidence="3" id="KW-0645">Protease</keyword>
<organism evidence="3 4">
    <name type="scientific">Microbacterium thalassium</name>
    <dbReference type="NCBI Taxonomy" id="362649"/>
    <lineage>
        <taxon>Bacteria</taxon>
        <taxon>Bacillati</taxon>
        <taxon>Actinomycetota</taxon>
        <taxon>Actinomycetes</taxon>
        <taxon>Micrococcales</taxon>
        <taxon>Microbacteriaceae</taxon>
        <taxon>Microbacterium</taxon>
    </lineage>
</organism>
<feature type="transmembrane region" description="Helical" evidence="1">
    <location>
        <begin position="158"/>
        <end position="177"/>
    </location>
</feature>
<reference evidence="3 4" key="1">
    <citation type="submission" date="2020-08" db="EMBL/GenBank/DDBJ databases">
        <title>Sequencing the genomes of 1000 actinobacteria strains.</title>
        <authorList>
            <person name="Klenk H.-P."/>
        </authorList>
    </citation>
    <scope>NUCLEOTIDE SEQUENCE [LARGE SCALE GENOMIC DNA]</scope>
    <source>
        <strain evidence="3 4">DSM 12511</strain>
    </source>
</reference>
<feature type="transmembrane region" description="Helical" evidence="1">
    <location>
        <begin position="215"/>
        <end position="237"/>
    </location>
</feature>
<feature type="transmembrane region" description="Helical" evidence="1">
    <location>
        <begin position="90"/>
        <end position="111"/>
    </location>
</feature>
<keyword evidence="4" id="KW-1185">Reference proteome</keyword>
<evidence type="ECO:0000256" key="1">
    <source>
        <dbReference type="SAM" id="Phobius"/>
    </source>
</evidence>
<feature type="transmembrane region" description="Helical" evidence="1">
    <location>
        <begin position="117"/>
        <end position="137"/>
    </location>
</feature>
<evidence type="ECO:0000313" key="4">
    <source>
        <dbReference type="Proteomes" id="UP000537775"/>
    </source>
</evidence>
<dbReference type="EMBL" id="JACHML010000001">
    <property type="protein sequence ID" value="MBB6389717.1"/>
    <property type="molecule type" value="Genomic_DNA"/>
</dbReference>